<dbReference type="SUPFAM" id="SSF51735">
    <property type="entry name" value="NAD(P)-binding Rossmann-fold domains"/>
    <property type="match status" value="1"/>
</dbReference>
<dbReference type="EMBL" id="CP000828">
    <property type="protein sequence ID" value="ABW31250.1"/>
    <property type="molecule type" value="Genomic_DNA"/>
</dbReference>
<keyword evidence="11" id="KW-1185">Reference proteome</keyword>
<dbReference type="PANTHER" id="PTHR23429">
    <property type="entry name" value="GLUCOSE-6-PHOSPHATE 1-DEHYDROGENASE G6PD"/>
    <property type="match status" value="1"/>
</dbReference>
<comment type="similarity">
    <text evidence="2 7">Belongs to the glucose-6-phosphate dehydrogenase family.</text>
</comment>
<evidence type="ECO:0000256" key="7">
    <source>
        <dbReference type="HAMAP-Rule" id="MF_00966"/>
    </source>
</evidence>
<sequence>MIATALSLNPTDAIEVTGPCIIVIFGAAGDLTKRKLIPALHNLAQNKLLPDAFAILGIGRTSTQTNAFRSQIHQDLQEFAADALESELWEWLEPRLHYLAGNFQAPETYQQLAAQLQQLDQAFGTQGNVLFYFATAPTFFTEITQQLGAAGLVQETSDQWRRIIFEKPFGQDLASAQRLNQEIGQVLTESQIYRIDHYLGKETVQNILVFRFGNGLFEPVWNHRYIDHIQITVAEQVGVESRGGYYEGSGALRDMIQNHLFQLLALTAMEPPVSFEADAVRDEKSKVLKAIEPLTAEEVLTCAVRGQYGEGQIKDQSVSAYRLESRVSPESNTETFAALKLTIDNWRWAGVPFYLRTGKRLPERVSEIAIQFKHVPSLLFRETSIDQLTDNFLVLRLQPNEGISLQFGAKVPGPKVRMGSVNMDFCYANFFDATPTTGYETLLYDCMIGDATLFQRSDNVELGWQVITPILDVWSALPSRDFPNYGAGSWGPQAATDLLTRDGRQWHSSSPQFCSA</sequence>
<dbReference type="HOGENOM" id="CLU_013524_5_1_3"/>
<dbReference type="InterPro" id="IPR022674">
    <property type="entry name" value="G6P_DH_NAD-bd"/>
</dbReference>
<dbReference type="PROSITE" id="PS00069">
    <property type="entry name" value="G6P_DEHYDROGENASE"/>
    <property type="match status" value="1"/>
</dbReference>
<keyword evidence="3 7" id="KW-0313">Glucose metabolism</keyword>
<dbReference type="HAMAP" id="MF_00966">
    <property type="entry name" value="G6PD"/>
    <property type="match status" value="1"/>
</dbReference>
<dbReference type="NCBIfam" id="TIGR00871">
    <property type="entry name" value="zwf"/>
    <property type="match status" value="1"/>
</dbReference>
<dbReference type="InterPro" id="IPR036291">
    <property type="entry name" value="NAD(P)-bd_dom_sf"/>
</dbReference>
<dbReference type="Proteomes" id="UP000000268">
    <property type="component" value="Chromosome"/>
</dbReference>
<dbReference type="OrthoDB" id="9802739at2"/>
<evidence type="ECO:0000256" key="1">
    <source>
        <dbReference type="ARBA" id="ARBA00004937"/>
    </source>
</evidence>
<dbReference type="Gene3D" id="3.30.360.10">
    <property type="entry name" value="Dihydrodipicolinate Reductase, domain 2"/>
    <property type="match status" value="1"/>
</dbReference>
<dbReference type="eggNOG" id="COG0364">
    <property type="taxonomic scope" value="Bacteria"/>
</dbReference>
<dbReference type="InterPro" id="IPR022675">
    <property type="entry name" value="G6P_DH_C"/>
</dbReference>
<dbReference type="GO" id="GO:0009051">
    <property type="term" value="P:pentose-phosphate shunt, oxidative branch"/>
    <property type="evidence" value="ECO:0007669"/>
    <property type="project" value="TreeGrafter"/>
</dbReference>
<dbReference type="Pfam" id="PF02781">
    <property type="entry name" value="G6PD_C"/>
    <property type="match status" value="1"/>
</dbReference>
<comment type="function">
    <text evidence="7">Catalyzes the oxidation of glucose 6-phosphate to 6-phosphogluconolactone.</text>
</comment>
<evidence type="ECO:0000256" key="5">
    <source>
        <dbReference type="ARBA" id="ARBA00023002"/>
    </source>
</evidence>
<feature type="domain" description="Glucose-6-phosphate dehydrogenase NAD-binding" evidence="8">
    <location>
        <begin position="23"/>
        <end position="206"/>
    </location>
</feature>
<dbReference type="KEGG" id="amr:AM1_6320"/>
<accession>B0C7G6</accession>
<feature type="binding site" evidence="7">
    <location>
        <position position="235"/>
    </location>
    <ligand>
        <name>substrate</name>
    </ligand>
</feature>
<evidence type="ECO:0000313" key="11">
    <source>
        <dbReference type="Proteomes" id="UP000000268"/>
    </source>
</evidence>
<evidence type="ECO:0000259" key="9">
    <source>
        <dbReference type="Pfam" id="PF02781"/>
    </source>
</evidence>
<feature type="binding site" evidence="7">
    <location>
        <position position="201"/>
    </location>
    <ligand>
        <name>substrate</name>
    </ligand>
</feature>
<dbReference type="GO" id="GO:0004345">
    <property type="term" value="F:glucose-6-phosphate dehydrogenase activity"/>
    <property type="evidence" value="ECO:0007669"/>
    <property type="project" value="UniProtKB-UniRule"/>
</dbReference>
<proteinExistence type="inferred from homology"/>
<keyword evidence="5 7" id="KW-0560">Oxidoreductase</keyword>
<dbReference type="AlphaFoldDB" id="B0C7G6"/>
<evidence type="ECO:0000313" key="10">
    <source>
        <dbReference type="EMBL" id="ABW31250.1"/>
    </source>
</evidence>
<feature type="domain" description="Glucose-6-phosphate dehydrogenase C-terminal" evidence="9">
    <location>
        <begin position="208"/>
        <end position="507"/>
    </location>
</feature>
<evidence type="ECO:0000256" key="6">
    <source>
        <dbReference type="ARBA" id="ARBA00023277"/>
    </source>
</evidence>
<dbReference type="RefSeq" id="WP_012166428.1">
    <property type="nucleotide sequence ID" value="NC_009925.1"/>
</dbReference>
<keyword evidence="4 7" id="KW-0521">NADP</keyword>
<feature type="binding site" evidence="7">
    <location>
        <position position="254"/>
    </location>
    <ligand>
        <name>substrate</name>
    </ligand>
</feature>
<dbReference type="Pfam" id="PF00479">
    <property type="entry name" value="G6PD_N"/>
    <property type="match status" value="1"/>
</dbReference>
<dbReference type="GO" id="GO:0050661">
    <property type="term" value="F:NADP binding"/>
    <property type="evidence" value="ECO:0007669"/>
    <property type="project" value="UniProtKB-UniRule"/>
</dbReference>
<comment type="caution">
    <text evidence="7">Lacks conserved residue(s) required for the propagation of feature annotation.</text>
</comment>
<dbReference type="GO" id="GO:0005829">
    <property type="term" value="C:cytosol"/>
    <property type="evidence" value="ECO:0007669"/>
    <property type="project" value="TreeGrafter"/>
</dbReference>
<dbReference type="SUPFAM" id="SSF55347">
    <property type="entry name" value="Glyceraldehyde-3-phosphate dehydrogenase-like, C-terminal domain"/>
    <property type="match status" value="1"/>
</dbReference>
<comment type="catalytic activity">
    <reaction evidence="7">
        <text>D-glucose 6-phosphate + NADP(+) = 6-phospho-D-glucono-1,5-lactone + NADPH + H(+)</text>
        <dbReference type="Rhea" id="RHEA:15841"/>
        <dbReference type="ChEBI" id="CHEBI:15378"/>
        <dbReference type="ChEBI" id="CHEBI:57783"/>
        <dbReference type="ChEBI" id="CHEBI:57955"/>
        <dbReference type="ChEBI" id="CHEBI:58349"/>
        <dbReference type="ChEBI" id="CHEBI:61548"/>
        <dbReference type="EC" id="1.1.1.49"/>
    </reaction>
</comment>
<feature type="binding site" evidence="7">
    <location>
        <position position="197"/>
    </location>
    <ligand>
        <name>substrate</name>
    </ligand>
</feature>
<gene>
    <name evidence="7 10" type="primary">zwf</name>
    <name evidence="10" type="ordered locus">AM1_6320</name>
</gene>
<dbReference type="Gene3D" id="3.40.50.720">
    <property type="entry name" value="NAD(P)-binding Rossmann-like Domain"/>
    <property type="match status" value="1"/>
</dbReference>
<dbReference type="PIRSF" id="PIRSF000110">
    <property type="entry name" value="G6PD"/>
    <property type="match status" value="1"/>
</dbReference>
<name>B0C7G6_ACAM1</name>
<feature type="binding site" evidence="7">
    <location>
        <position position="60"/>
    </location>
    <ligand>
        <name>NADP(+)</name>
        <dbReference type="ChEBI" id="CHEBI:58349"/>
    </ligand>
</feature>
<feature type="binding site" evidence="7">
    <location>
        <position position="359"/>
    </location>
    <ligand>
        <name>substrate</name>
    </ligand>
</feature>
<protein>
    <recommendedName>
        <fullName evidence="7">Glucose-6-phosphate 1-dehydrogenase</fullName>
        <shortName evidence="7">G6PD</shortName>
        <ecNumber evidence="7">1.1.1.49</ecNumber>
    </recommendedName>
</protein>
<feature type="binding site" evidence="7">
    <location>
        <position position="167"/>
    </location>
    <ligand>
        <name>NADP(+)</name>
        <dbReference type="ChEBI" id="CHEBI:58349"/>
    </ligand>
</feature>
<dbReference type="EC" id="1.1.1.49" evidence="7"/>
<evidence type="ECO:0000256" key="2">
    <source>
        <dbReference type="ARBA" id="ARBA00009975"/>
    </source>
</evidence>
<reference evidence="10 11" key="1">
    <citation type="journal article" date="2008" name="Proc. Natl. Acad. Sci. U.S.A.">
        <title>Niche adaptation and genome expansion in the chlorophyll d-producing cyanobacterium Acaryochloris marina.</title>
        <authorList>
            <person name="Swingley W.D."/>
            <person name="Chen M."/>
            <person name="Cheung P.C."/>
            <person name="Conrad A.L."/>
            <person name="Dejesa L.C."/>
            <person name="Hao J."/>
            <person name="Honchak B.M."/>
            <person name="Karbach L.E."/>
            <person name="Kurdoglu A."/>
            <person name="Lahiri S."/>
            <person name="Mastrian S.D."/>
            <person name="Miyashita H."/>
            <person name="Page L."/>
            <person name="Ramakrishna P."/>
            <person name="Satoh S."/>
            <person name="Sattley W.M."/>
            <person name="Shimada Y."/>
            <person name="Taylor H.L."/>
            <person name="Tomo T."/>
            <person name="Tsuchiya T."/>
            <person name="Wang Z.T."/>
            <person name="Raymond J."/>
            <person name="Mimuro M."/>
            <person name="Blankenship R.E."/>
            <person name="Touchman J.W."/>
        </authorList>
    </citation>
    <scope>NUCLEOTIDE SEQUENCE [LARGE SCALE GENOMIC DNA]</scope>
    <source>
        <strain evidence="11">MBIC 11017</strain>
    </source>
</reference>
<dbReference type="PANTHER" id="PTHR23429:SF0">
    <property type="entry name" value="GLUCOSE-6-PHOSPHATE 1-DEHYDROGENASE"/>
    <property type="match status" value="1"/>
</dbReference>
<evidence type="ECO:0000256" key="4">
    <source>
        <dbReference type="ARBA" id="ARBA00022857"/>
    </source>
</evidence>
<dbReference type="GO" id="GO:0006006">
    <property type="term" value="P:glucose metabolic process"/>
    <property type="evidence" value="ECO:0007669"/>
    <property type="project" value="UniProtKB-KW"/>
</dbReference>
<organism evidence="10 11">
    <name type="scientific">Acaryochloris marina (strain MBIC 11017)</name>
    <dbReference type="NCBI Taxonomy" id="329726"/>
    <lineage>
        <taxon>Bacteria</taxon>
        <taxon>Bacillati</taxon>
        <taxon>Cyanobacteriota</taxon>
        <taxon>Cyanophyceae</taxon>
        <taxon>Acaryochloridales</taxon>
        <taxon>Acaryochloridaceae</taxon>
        <taxon>Acaryochloris</taxon>
    </lineage>
</organism>
<evidence type="ECO:0000256" key="3">
    <source>
        <dbReference type="ARBA" id="ARBA00022526"/>
    </source>
</evidence>
<dbReference type="InterPro" id="IPR019796">
    <property type="entry name" value="G6P_DH_AS"/>
</dbReference>
<comment type="pathway">
    <text evidence="1 7">Carbohydrate degradation; pentose phosphate pathway; D-ribulose 5-phosphate from D-glucose 6-phosphate (oxidative stage): step 1/3.</text>
</comment>
<evidence type="ECO:0000259" key="8">
    <source>
        <dbReference type="Pfam" id="PF00479"/>
    </source>
</evidence>
<dbReference type="InterPro" id="IPR001282">
    <property type="entry name" value="G6P_DH"/>
</dbReference>
<dbReference type="UniPathway" id="UPA00115">
    <property type="reaction ID" value="UER00408"/>
</dbReference>
<feature type="active site" description="Proton acceptor" evidence="7">
    <location>
        <position position="259"/>
    </location>
</feature>
<dbReference type="PRINTS" id="PR00079">
    <property type="entry name" value="G6PDHDRGNASE"/>
</dbReference>
<dbReference type="STRING" id="329726.AM1_6320"/>
<keyword evidence="6 7" id="KW-0119">Carbohydrate metabolism</keyword>